<dbReference type="Proteomes" id="UP000091857">
    <property type="component" value="Chromosome 12"/>
</dbReference>
<evidence type="ECO:0000313" key="1">
    <source>
        <dbReference type="EMBL" id="KAG8642477.1"/>
    </source>
</evidence>
<comment type="caution">
    <text evidence="1">The sequence shown here is derived from an EMBL/GenBank/DDBJ whole genome shotgun (WGS) entry which is preliminary data.</text>
</comment>
<evidence type="ECO:0000313" key="2">
    <source>
        <dbReference type="Proteomes" id="UP000091857"/>
    </source>
</evidence>
<organism evidence="1 2">
    <name type="scientific">Manihot esculenta</name>
    <name type="common">Cassava</name>
    <name type="synonym">Jatropha manihot</name>
    <dbReference type="NCBI Taxonomy" id="3983"/>
    <lineage>
        <taxon>Eukaryota</taxon>
        <taxon>Viridiplantae</taxon>
        <taxon>Streptophyta</taxon>
        <taxon>Embryophyta</taxon>
        <taxon>Tracheophyta</taxon>
        <taxon>Spermatophyta</taxon>
        <taxon>Magnoliopsida</taxon>
        <taxon>eudicotyledons</taxon>
        <taxon>Gunneridae</taxon>
        <taxon>Pentapetalae</taxon>
        <taxon>rosids</taxon>
        <taxon>fabids</taxon>
        <taxon>Malpighiales</taxon>
        <taxon>Euphorbiaceae</taxon>
        <taxon>Crotonoideae</taxon>
        <taxon>Manihoteae</taxon>
        <taxon>Manihot</taxon>
    </lineage>
</organism>
<gene>
    <name evidence="1" type="ORF">MANES_12G089294v8</name>
</gene>
<dbReference type="EMBL" id="CM004398">
    <property type="protein sequence ID" value="KAG8642477.1"/>
    <property type="molecule type" value="Genomic_DNA"/>
</dbReference>
<name>A0ACB7GQJ8_MANES</name>
<reference evidence="2" key="1">
    <citation type="journal article" date="2016" name="Nat. Biotechnol.">
        <title>Sequencing wild and cultivated cassava and related species reveals extensive interspecific hybridization and genetic diversity.</title>
        <authorList>
            <person name="Bredeson J.V."/>
            <person name="Lyons J.B."/>
            <person name="Prochnik S.E."/>
            <person name="Wu G.A."/>
            <person name="Ha C.M."/>
            <person name="Edsinger-Gonzales E."/>
            <person name="Grimwood J."/>
            <person name="Schmutz J."/>
            <person name="Rabbi I.Y."/>
            <person name="Egesi C."/>
            <person name="Nauluvula P."/>
            <person name="Lebot V."/>
            <person name="Ndunguru J."/>
            <person name="Mkamilo G."/>
            <person name="Bart R.S."/>
            <person name="Setter T.L."/>
            <person name="Gleadow R.M."/>
            <person name="Kulakow P."/>
            <person name="Ferguson M.E."/>
            <person name="Rounsley S."/>
            <person name="Rokhsar D.S."/>
        </authorList>
    </citation>
    <scope>NUCLEOTIDE SEQUENCE [LARGE SCALE GENOMIC DNA]</scope>
    <source>
        <strain evidence="2">cv. AM560-2</strain>
    </source>
</reference>
<proteinExistence type="predicted"/>
<sequence>MYIERPQNELGACNIHTLASVLCSDEAAREALVCSYKTAARDFSAKLTLEQGFRSCFCYIASMEFLHLLDDGKAGSDPRNRGPQQ</sequence>
<protein>
    <submittedName>
        <fullName evidence="1">Uncharacterized protein</fullName>
    </submittedName>
</protein>
<accession>A0ACB7GQJ8</accession>
<keyword evidence="2" id="KW-1185">Reference proteome</keyword>